<dbReference type="Gene3D" id="1.10.150.900">
    <property type="match status" value="1"/>
</dbReference>
<evidence type="ECO:0000256" key="7">
    <source>
        <dbReference type="ARBA" id="ARBA00022833"/>
    </source>
</evidence>
<sequence length="468" mass="52143">MAPVQRPRGCSSTTLLLLFLSAILCFEQLVTGLQLSPKEEEVVSRFQEYLKIDTVHPGPNYYPVTEFLVEQGKQIGLDTKVVEYIQGKPVVLFTWQGMEPSLPSVLLNSHTDVVPVDHAHWKHPPFAAKMDQEGNIYARGSQDMKCVGMQYLETIRNLMAAGFKPQRSIHVSFVPDEEIGGDDGAKKFYYSSDFKELNVGFVLDEGLASQDGNYRVFHGEKTIWWFYITAKGHPGHGSWMFDGMALENLRISLDAIAEFRKSQFDKVKSGEKAQGEVISINNVYLTAGTPTPTGFVMNIQPSQAEAGFDMRIPPVEDVDAIQKLLDEEWAPASRNLTYRFIQKGKVTDNFGNPAVTAVDDSNPWWALLKEAVEKAGGTLAKPEILMGATDVRHARDQGIPALGFSPMSYTPILLHDHNEFLNAKEYLKGIKVYEQILVSVTGPRDQSEEPSSSKTRSGVLSETIHTEL</sequence>
<dbReference type="SUPFAM" id="SSF55031">
    <property type="entry name" value="Bacterial exopeptidase dimerisation domain"/>
    <property type="match status" value="1"/>
</dbReference>
<feature type="domain" description="Peptidase M20 dimerisation" evidence="13">
    <location>
        <begin position="219"/>
        <end position="327"/>
    </location>
</feature>
<comment type="caution">
    <text evidence="14">The sequence shown here is derived from an EMBL/GenBank/DDBJ whole genome shotgun (WGS) entry which is preliminary data.</text>
</comment>
<dbReference type="GO" id="GO:0004046">
    <property type="term" value="F:aminoacylase activity"/>
    <property type="evidence" value="ECO:0007669"/>
    <property type="project" value="UniProtKB-EC"/>
</dbReference>
<comment type="subcellular location">
    <subcellularLocation>
        <location evidence="1">Cytoplasm</location>
    </subcellularLocation>
</comment>
<evidence type="ECO:0000256" key="2">
    <source>
        <dbReference type="ARBA" id="ARBA00006247"/>
    </source>
</evidence>
<dbReference type="InterPro" id="IPR011650">
    <property type="entry name" value="Peptidase_M20_dimer"/>
</dbReference>
<proteinExistence type="inferred from homology"/>
<dbReference type="GO" id="GO:0046872">
    <property type="term" value="F:metal ion binding"/>
    <property type="evidence" value="ECO:0007669"/>
    <property type="project" value="UniProtKB-KW"/>
</dbReference>
<feature type="binding site" evidence="10">
    <location>
        <position position="110"/>
    </location>
    <ligand>
        <name>Zn(2+)</name>
        <dbReference type="ChEBI" id="CHEBI:29105"/>
        <label>1</label>
    </ligand>
</feature>
<dbReference type="InterPro" id="IPR036264">
    <property type="entry name" value="Bact_exopeptidase_dim_dom"/>
</dbReference>
<reference evidence="14 15" key="1">
    <citation type="submission" date="2024-09" db="EMBL/GenBank/DDBJ databases">
        <title>Chromosome-scale assembly of Riccia fluitans.</title>
        <authorList>
            <person name="Paukszto L."/>
            <person name="Sawicki J."/>
            <person name="Karawczyk K."/>
            <person name="Piernik-Szablinska J."/>
            <person name="Szczecinska M."/>
            <person name="Mazdziarz M."/>
        </authorList>
    </citation>
    <scope>NUCLEOTIDE SEQUENCE [LARGE SCALE GENOMIC DNA]</scope>
    <source>
        <strain evidence="14">Rf_01</strain>
        <tissue evidence="14">Aerial parts of the thallus</tissue>
    </source>
</reference>
<dbReference type="FunFam" id="1.10.150.900:FF:000001">
    <property type="entry name" value="Aminoacylase-1, putative"/>
    <property type="match status" value="1"/>
</dbReference>
<dbReference type="GO" id="GO:0005737">
    <property type="term" value="C:cytoplasm"/>
    <property type="evidence" value="ECO:0007669"/>
    <property type="project" value="UniProtKB-SubCell"/>
</dbReference>
<comment type="cofactor">
    <cofactor evidence="10">
        <name>Zn(2+)</name>
        <dbReference type="ChEBI" id="CHEBI:29105"/>
    </cofactor>
    <text evidence="10">Binds 2 Zn(2+) ions per subunit.</text>
</comment>
<dbReference type="PIRSF" id="PIRSF036696">
    <property type="entry name" value="ACY-1"/>
    <property type="match status" value="1"/>
</dbReference>
<feature type="binding site" evidence="10">
    <location>
        <position position="205"/>
    </location>
    <ligand>
        <name>Zn(2+)</name>
        <dbReference type="ChEBI" id="CHEBI:29105"/>
        <label>1</label>
    </ligand>
</feature>
<keyword evidence="7 10" id="KW-0862">Zinc</keyword>
<feature type="signal peptide" evidence="12">
    <location>
        <begin position="1"/>
        <end position="32"/>
    </location>
</feature>
<dbReference type="InterPro" id="IPR052083">
    <property type="entry name" value="Aminoacylase-1_M20A"/>
</dbReference>
<dbReference type="EC" id="3.5.1.14" evidence="3"/>
<dbReference type="FunFam" id="3.30.70.360:FF:000009">
    <property type="entry name" value="aminoacylase-1 isoform X1"/>
    <property type="match status" value="1"/>
</dbReference>
<comment type="similarity">
    <text evidence="2">Belongs to the peptidase M20A family.</text>
</comment>
<dbReference type="Pfam" id="PF07687">
    <property type="entry name" value="M20_dimer"/>
    <property type="match status" value="1"/>
</dbReference>
<evidence type="ECO:0000256" key="4">
    <source>
        <dbReference type="ARBA" id="ARBA00022490"/>
    </source>
</evidence>
<name>A0ABD1YQC6_9MARC</name>
<dbReference type="AlphaFoldDB" id="A0ABD1YQC6"/>
<dbReference type="SUPFAM" id="SSF53187">
    <property type="entry name" value="Zn-dependent exopeptidases"/>
    <property type="match status" value="1"/>
</dbReference>
<evidence type="ECO:0000256" key="10">
    <source>
        <dbReference type="PIRSR" id="PIRSR036696-2"/>
    </source>
</evidence>
<dbReference type="CDD" id="cd05646">
    <property type="entry name" value="M20_AcylaseI_like"/>
    <property type="match status" value="1"/>
</dbReference>
<evidence type="ECO:0000313" key="15">
    <source>
        <dbReference type="Proteomes" id="UP001605036"/>
    </source>
</evidence>
<evidence type="ECO:0000256" key="12">
    <source>
        <dbReference type="SAM" id="SignalP"/>
    </source>
</evidence>
<dbReference type="Gene3D" id="3.40.630.10">
    <property type="entry name" value="Zn peptidases"/>
    <property type="match status" value="1"/>
</dbReference>
<feature type="compositionally biased region" description="Polar residues" evidence="11">
    <location>
        <begin position="449"/>
        <end position="460"/>
    </location>
</feature>
<feature type="binding site" evidence="10">
    <location>
        <position position="415"/>
    </location>
    <ligand>
        <name>Zn(2+)</name>
        <dbReference type="ChEBI" id="CHEBI:29105"/>
        <label>2</label>
    </ligand>
</feature>
<keyword evidence="4" id="KW-0963">Cytoplasm</keyword>
<dbReference type="NCBIfam" id="TIGR01880">
    <property type="entry name" value="Ac-peptdase-euk"/>
    <property type="match status" value="1"/>
</dbReference>
<dbReference type="PROSITE" id="PS00758">
    <property type="entry name" value="ARGE_DAPE_CPG2_1"/>
    <property type="match status" value="1"/>
</dbReference>
<dbReference type="PROSITE" id="PS00759">
    <property type="entry name" value="ARGE_DAPE_CPG2_2"/>
    <property type="match status" value="1"/>
</dbReference>
<dbReference type="InterPro" id="IPR010159">
    <property type="entry name" value="N-acyl_aa_amidohydrolase"/>
</dbReference>
<feature type="chain" id="PRO_5044755291" description="N-acyl-aliphatic-L-amino acid amidohydrolase" evidence="12">
    <location>
        <begin position="33"/>
        <end position="468"/>
    </location>
</feature>
<dbReference type="InterPro" id="IPR002933">
    <property type="entry name" value="Peptidase_M20"/>
</dbReference>
<evidence type="ECO:0000256" key="8">
    <source>
        <dbReference type="ARBA" id="ARBA00029656"/>
    </source>
</evidence>
<keyword evidence="6" id="KW-0378">Hydrolase</keyword>
<dbReference type="InterPro" id="IPR001261">
    <property type="entry name" value="ArgE/DapE_CS"/>
</dbReference>
<protein>
    <recommendedName>
        <fullName evidence="3">N-acyl-aliphatic-L-amino acid amidohydrolase</fullName>
        <ecNumber evidence="3">3.5.1.14</ecNumber>
    </recommendedName>
    <alternativeName>
        <fullName evidence="8">N-acyl-L-amino-acid amidohydrolase</fullName>
    </alternativeName>
</protein>
<organism evidence="14 15">
    <name type="scientific">Riccia fluitans</name>
    <dbReference type="NCBI Taxonomy" id="41844"/>
    <lineage>
        <taxon>Eukaryota</taxon>
        <taxon>Viridiplantae</taxon>
        <taxon>Streptophyta</taxon>
        <taxon>Embryophyta</taxon>
        <taxon>Marchantiophyta</taxon>
        <taxon>Marchantiopsida</taxon>
        <taxon>Marchantiidae</taxon>
        <taxon>Marchantiales</taxon>
        <taxon>Ricciaceae</taxon>
        <taxon>Riccia</taxon>
    </lineage>
</organism>
<dbReference type="PANTHER" id="PTHR45892">
    <property type="entry name" value="AMINOACYLASE-1"/>
    <property type="match status" value="1"/>
</dbReference>
<dbReference type="PANTHER" id="PTHR45892:SF1">
    <property type="entry name" value="AMINOACYLASE-1"/>
    <property type="match status" value="1"/>
</dbReference>
<evidence type="ECO:0000256" key="6">
    <source>
        <dbReference type="ARBA" id="ARBA00022801"/>
    </source>
</evidence>
<evidence type="ECO:0000256" key="3">
    <source>
        <dbReference type="ARBA" id="ARBA00011913"/>
    </source>
</evidence>
<dbReference type="FunFam" id="3.40.630.10:FF:000019">
    <property type="entry name" value="Aminoacylase 1"/>
    <property type="match status" value="1"/>
</dbReference>
<feature type="binding site" evidence="10">
    <location>
        <position position="143"/>
    </location>
    <ligand>
        <name>Zn(2+)</name>
        <dbReference type="ChEBI" id="CHEBI:29105"/>
        <label>1</label>
    </ligand>
</feature>
<feature type="region of interest" description="Disordered" evidence="11">
    <location>
        <begin position="441"/>
        <end position="468"/>
    </location>
</feature>
<keyword evidence="15" id="KW-1185">Reference proteome</keyword>
<gene>
    <name evidence="14" type="ORF">R1flu_004118</name>
</gene>
<dbReference type="EMBL" id="JBHFFA010000003">
    <property type="protein sequence ID" value="KAL2632639.1"/>
    <property type="molecule type" value="Genomic_DNA"/>
</dbReference>
<evidence type="ECO:0000313" key="14">
    <source>
        <dbReference type="EMBL" id="KAL2632639.1"/>
    </source>
</evidence>
<dbReference type="Gene3D" id="3.30.70.360">
    <property type="match status" value="1"/>
</dbReference>
<evidence type="ECO:0000256" key="11">
    <source>
        <dbReference type="SAM" id="MobiDB-lite"/>
    </source>
</evidence>
<feature type="active site" evidence="9">
    <location>
        <position position="112"/>
    </location>
</feature>
<dbReference type="Proteomes" id="UP001605036">
    <property type="component" value="Unassembled WGS sequence"/>
</dbReference>
<evidence type="ECO:0000256" key="9">
    <source>
        <dbReference type="PIRSR" id="PIRSR036696-1"/>
    </source>
</evidence>
<feature type="binding site" evidence="10">
    <location>
        <position position="143"/>
    </location>
    <ligand>
        <name>Zn(2+)</name>
        <dbReference type="ChEBI" id="CHEBI:29105"/>
        <label>2</label>
    </ligand>
</feature>
<keyword evidence="12" id="KW-0732">Signal</keyword>
<dbReference type="Pfam" id="PF01546">
    <property type="entry name" value="Peptidase_M20"/>
    <property type="match status" value="1"/>
</dbReference>
<accession>A0ABD1YQC6</accession>
<keyword evidence="5 10" id="KW-0479">Metal-binding</keyword>
<feature type="active site" description="Proton acceptor" evidence="9">
    <location>
        <position position="177"/>
    </location>
</feature>
<feature type="binding site" evidence="10">
    <location>
        <position position="178"/>
    </location>
    <ligand>
        <name>Zn(2+)</name>
        <dbReference type="ChEBI" id="CHEBI:29105"/>
        <label>2</label>
    </ligand>
</feature>
<evidence type="ECO:0000259" key="13">
    <source>
        <dbReference type="Pfam" id="PF07687"/>
    </source>
</evidence>
<evidence type="ECO:0000256" key="5">
    <source>
        <dbReference type="ARBA" id="ARBA00022723"/>
    </source>
</evidence>
<evidence type="ECO:0000256" key="1">
    <source>
        <dbReference type="ARBA" id="ARBA00004496"/>
    </source>
</evidence>